<reference evidence="2" key="2">
    <citation type="submission" date="2018-05" db="EMBL/GenBank/DDBJ databases">
        <title>OmerRS3 (Oryza meridionalis Reference Sequence Version 3).</title>
        <authorList>
            <person name="Zhang J."/>
            <person name="Kudrna D."/>
            <person name="Lee S."/>
            <person name="Talag J."/>
            <person name="Welchert J."/>
            <person name="Wing R.A."/>
        </authorList>
    </citation>
    <scope>NUCLEOTIDE SEQUENCE [LARGE SCALE GENOMIC DNA]</scope>
    <source>
        <strain evidence="2">cv. OR44</strain>
    </source>
</reference>
<dbReference type="HOGENOM" id="CLU_1542573_0_0_1"/>
<proteinExistence type="predicted"/>
<evidence type="ECO:0000313" key="3">
    <source>
        <dbReference type="Proteomes" id="UP000008021"/>
    </source>
</evidence>
<name>A0A0E0CKL4_9ORYZ</name>
<dbReference type="Gramene" id="OMERI02G16770.1">
    <property type="protein sequence ID" value="OMERI02G16770.1"/>
    <property type="gene ID" value="OMERI02G16770"/>
</dbReference>
<keyword evidence="3" id="KW-1185">Reference proteome</keyword>
<sequence length="181" mass="18937">MMSSQLTCRLRISGVPKSIHLVSGWFDENFGSSQSVILRSNVTVRAVPRYCVVGTEDIASNGGWFGMLYLDGEDCAIGPEELAQVVGVAPTRRRRRGLGGGGGGRRQPSDLGVGPPSWVDRSASTPGEPAASAPAASAAIEAGAAAADSVGWRVTGMAGWRGRPGVPQEPHLRRVGIHARH</sequence>
<organism evidence="2">
    <name type="scientific">Oryza meridionalis</name>
    <dbReference type="NCBI Taxonomy" id="40149"/>
    <lineage>
        <taxon>Eukaryota</taxon>
        <taxon>Viridiplantae</taxon>
        <taxon>Streptophyta</taxon>
        <taxon>Embryophyta</taxon>
        <taxon>Tracheophyta</taxon>
        <taxon>Spermatophyta</taxon>
        <taxon>Magnoliopsida</taxon>
        <taxon>Liliopsida</taxon>
        <taxon>Poales</taxon>
        <taxon>Poaceae</taxon>
        <taxon>BOP clade</taxon>
        <taxon>Oryzoideae</taxon>
        <taxon>Oryzeae</taxon>
        <taxon>Oryzinae</taxon>
        <taxon>Oryza</taxon>
    </lineage>
</organism>
<dbReference type="AlphaFoldDB" id="A0A0E0CKL4"/>
<protein>
    <submittedName>
        <fullName evidence="2">Uncharacterized protein</fullName>
    </submittedName>
</protein>
<dbReference type="EnsemblPlants" id="OMERI02G16770.1">
    <property type="protein sequence ID" value="OMERI02G16770.1"/>
    <property type="gene ID" value="OMERI02G16770"/>
</dbReference>
<dbReference type="Proteomes" id="UP000008021">
    <property type="component" value="Chromosome 2"/>
</dbReference>
<feature type="compositionally biased region" description="Low complexity" evidence="1">
    <location>
        <begin position="122"/>
        <end position="135"/>
    </location>
</feature>
<evidence type="ECO:0000313" key="2">
    <source>
        <dbReference type="EnsemblPlants" id="OMERI02G16770.1"/>
    </source>
</evidence>
<reference evidence="2" key="1">
    <citation type="submission" date="2015-04" db="UniProtKB">
        <authorList>
            <consortium name="EnsemblPlants"/>
        </authorList>
    </citation>
    <scope>IDENTIFICATION</scope>
</reference>
<feature type="region of interest" description="Disordered" evidence="1">
    <location>
        <begin position="93"/>
        <end position="135"/>
    </location>
</feature>
<evidence type="ECO:0000256" key="1">
    <source>
        <dbReference type="SAM" id="MobiDB-lite"/>
    </source>
</evidence>
<accession>A0A0E0CKL4</accession>
<feature type="region of interest" description="Disordered" evidence="1">
    <location>
        <begin position="161"/>
        <end position="181"/>
    </location>
</feature>